<dbReference type="AlphaFoldDB" id="A0A4R8DR24"/>
<comment type="caution">
    <text evidence="2">The sequence shown here is derived from an EMBL/GenBank/DDBJ whole genome shotgun (WGS) entry which is preliminary data.</text>
</comment>
<evidence type="ECO:0000313" key="2">
    <source>
        <dbReference type="EMBL" id="TDX00624.1"/>
    </source>
</evidence>
<feature type="domain" description="N-acetyltransferase" evidence="1">
    <location>
        <begin position="5"/>
        <end position="160"/>
    </location>
</feature>
<gene>
    <name evidence="2" type="ORF">EDB95_1649</name>
</gene>
<dbReference type="Pfam" id="PF00583">
    <property type="entry name" value="Acetyltransf_1"/>
    <property type="match status" value="1"/>
</dbReference>
<protein>
    <submittedName>
        <fullName evidence="2">Acetyltransferase (GNAT) family protein</fullName>
    </submittedName>
</protein>
<keyword evidence="2" id="KW-0808">Transferase</keyword>
<dbReference type="RefSeq" id="WP_133992457.1">
    <property type="nucleotide sequence ID" value="NZ_SODV01000001.1"/>
</dbReference>
<evidence type="ECO:0000259" key="1">
    <source>
        <dbReference type="PROSITE" id="PS51186"/>
    </source>
</evidence>
<sequence>MRTTSPIRSTPADVDDILRVYDLGIQFQKTVFHRHWFGFDRDLLLREIGEGRHWKILCGDAIACVFSVLYDDPVVWNGDPAPSLYLHRIVTNPAFKGNGYVRDIILWAQAYGRDLGKKYVRLDTFPDNEKLKEYYISCGFRFCGFRYFDPEEVIPEHYRDGLSLFELEIG</sequence>
<keyword evidence="3" id="KW-1185">Reference proteome</keyword>
<dbReference type="Proteomes" id="UP000294498">
    <property type="component" value="Unassembled WGS sequence"/>
</dbReference>
<evidence type="ECO:0000313" key="3">
    <source>
        <dbReference type="Proteomes" id="UP000294498"/>
    </source>
</evidence>
<organism evidence="2 3">
    <name type="scientific">Dinghuibacter silviterrae</name>
    <dbReference type="NCBI Taxonomy" id="1539049"/>
    <lineage>
        <taxon>Bacteria</taxon>
        <taxon>Pseudomonadati</taxon>
        <taxon>Bacteroidota</taxon>
        <taxon>Chitinophagia</taxon>
        <taxon>Chitinophagales</taxon>
        <taxon>Chitinophagaceae</taxon>
        <taxon>Dinghuibacter</taxon>
    </lineage>
</organism>
<name>A0A4R8DR24_9BACT</name>
<proteinExistence type="predicted"/>
<dbReference type="Gene3D" id="3.40.630.30">
    <property type="match status" value="1"/>
</dbReference>
<dbReference type="SUPFAM" id="SSF55729">
    <property type="entry name" value="Acyl-CoA N-acyltransferases (Nat)"/>
    <property type="match status" value="1"/>
</dbReference>
<reference evidence="2 3" key="1">
    <citation type="submission" date="2019-03" db="EMBL/GenBank/DDBJ databases">
        <title>Genomic Encyclopedia of Type Strains, Phase IV (KMG-IV): sequencing the most valuable type-strain genomes for metagenomic binning, comparative biology and taxonomic classification.</title>
        <authorList>
            <person name="Goeker M."/>
        </authorList>
    </citation>
    <scope>NUCLEOTIDE SEQUENCE [LARGE SCALE GENOMIC DNA]</scope>
    <source>
        <strain evidence="2 3">DSM 100059</strain>
    </source>
</reference>
<dbReference type="CDD" id="cd04301">
    <property type="entry name" value="NAT_SF"/>
    <property type="match status" value="1"/>
</dbReference>
<dbReference type="InterPro" id="IPR000182">
    <property type="entry name" value="GNAT_dom"/>
</dbReference>
<dbReference type="OrthoDB" id="758560at2"/>
<accession>A0A4R8DR24</accession>
<dbReference type="EMBL" id="SODV01000001">
    <property type="protein sequence ID" value="TDX00624.1"/>
    <property type="molecule type" value="Genomic_DNA"/>
</dbReference>
<dbReference type="GO" id="GO:0016747">
    <property type="term" value="F:acyltransferase activity, transferring groups other than amino-acyl groups"/>
    <property type="evidence" value="ECO:0007669"/>
    <property type="project" value="InterPro"/>
</dbReference>
<dbReference type="PROSITE" id="PS51186">
    <property type="entry name" value="GNAT"/>
    <property type="match status" value="1"/>
</dbReference>
<dbReference type="InterPro" id="IPR016181">
    <property type="entry name" value="Acyl_CoA_acyltransferase"/>
</dbReference>